<name>A0A0D1D5P3_9RHOB</name>
<dbReference type="SUPFAM" id="SSF51120">
    <property type="entry name" value="beta-Roll"/>
    <property type="match status" value="6"/>
</dbReference>
<reference evidence="4 5" key="1">
    <citation type="submission" date="2015-02" db="EMBL/GenBank/DDBJ databases">
        <title>Genome Sequence of Jannaschia aquimarina DSM28248, a member of the Roseobacter clade.</title>
        <authorList>
            <person name="Voget S."/>
            <person name="Daniel R."/>
        </authorList>
    </citation>
    <scope>NUCLEOTIDE SEQUENCE [LARGE SCALE GENOMIC DNA]</scope>
    <source>
        <strain evidence="4 5">GSW-M26</strain>
    </source>
</reference>
<comment type="subcellular location">
    <subcellularLocation>
        <location evidence="1">Secreted</location>
    </subcellularLocation>
</comment>
<feature type="compositionally biased region" description="Basic and acidic residues" evidence="3">
    <location>
        <begin position="307"/>
        <end position="319"/>
    </location>
</feature>
<feature type="region of interest" description="Disordered" evidence="3">
    <location>
        <begin position="766"/>
        <end position="789"/>
    </location>
</feature>
<feature type="region of interest" description="Disordered" evidence="3">
    <location>
        <begin position="275"/>
        <end position="348"/>
    </location>
</feature>
<dbReference type="PANTHER" id="PTHR38340">
    <property type="entry name" value="S-LAYER PROTEIN"/>
    <property type="match status" value="1"/>
</dbReference>
<comment type="caution">
    <text evidence="4">The sequence shown here is derived from an EMBL/GenBank/DDBJ whole genome shotgun (WGS) entry which is preliminary data.</text>
</comment>
<dbReference type="InterPro" id="IPR011049">
    <property type="entry name" value="Serralysin-like_metalloprot_C"/>
</dbReference>
<proteinExistence type="predicted"/>
<evidence type="ECO:0000256" key="1">
    <source>
        <dbReference type="ARBA" id="ARBA00004613"/>
    </source>
</evidence>
<dbReference type="Pfam" id="PF00353">
    <property type="entry name" value="HemolysinCabind"/>
    <property type="match status" value="10"/>
</dbReference>
<dbReference type="PRINTS" id="PR00313">
    <property type="entry name" value="CABNDNGRPT"/>
</dbReference>
<dbReference type="Proteomes" id="UP000032232">
    <property type="component" value="Unassembled WGS sequence"/>
</dbReference>
<protein>
    <submittedName>
        <fullName evidence="4">Cya_4 protein</fullName>
    </submittedName>
</protein>
<dbReference type="PROSITE" id="PS00330">
    <property type="entry name" value="HEMOLYSIN_CALCIUM"/>
    <property type="match status" value="8"/>
</dbReference>
<dbReference type="Gene3D" id="2.150.10.10">
    <property type="entry name" value="Serralysin-like metalloprotease, C-terminal"/>
    <property type="match status" value="6"/>
</dbReference>
<evidence type="ECO:0000313" key="5">
    <source>
        <dbReference type="Proteomes" id="UP000032232"/>
    </source>
</evidence>
<evidence type="ECO:0000313" key="4">
    <source>
        <dbReference type="EMBL" id="KIT15273.1"/>
    </source>
</evidence>
<sequence>MGGDGFDAADYEDATDDLVIGYRPLGLGREVYGGWAGDAAGDTLGDIERIVGGSGNDDLQGLRLVGMALEGGAGNDTLTGGALADLLIGGAGADALHGGGSDADATTYLLSDEGVRIDLVAGTARGGHAEDDTFSGVENFQLTLEDDRFVGDGGANVVEGLDGDDDLAGGNGVDNVMGGAGSDRIRGGVDGDRLDGGDLRAVQIVGAAPRGEVIASLVRDRDLLDYSGITGGPGLVIELQGAGGGTAVLRGQTIGDRLTGEAILDRFGRVVGDGTDNSFEDVVGSGGSDEIGADRTDNRIDGGAGDDAIRGRGGDDTLRGEAGADSLAGGDGADDLHGGADDDLLQGGDGNDDLMGGVGFDVLDGGDGTDWGDWSDLNGAVNVDIDADWITRVAETGLIRNDYAGNGVRFFDPRDLAALDLDVGQSVGRAVSPTSGGVDYDVTRGLENLRGTDAFGDRLFADRGNNVIHPGAGLRAGETDVVDGRGGFDTLLLRYSGDGRALDLRMDDSGGTGRLGAPSDGTGLQIAGIERLALFAGAGDDAVVLDGAAGDVLVLGGGNDTARSLRGADAIDGGLGDDTILRVSGAVAQGVAEPVAADLATDAETFFLQGGSGLDALGLDLSYETVDRDLVFAVPGTASERVATAQGGVASGFEILSILVAGSGDDRIGQAGRADNRLYGMNGDDTLVTGFGMDTIHGGAGTDTALIDWSASGPATKIVARLSESGTISASIRVPPDEVPTDRVEGSGLERAHFLGGAGDDLLRGAAGRDTLEGGGGNDTLRGNAGADDLDGGRGDDLLVGGLGDDTLRGGDGRDTLEGGAGADLFVLADEAGLLGGGLVQTDLRASEGDRLVLFGSASDYSLQTNFDGTATIRYRDPLDITPFGRLVATVKTADIFGFSLERDVDYVGRFPFGGFGLNAALNEEASVAAAAVEQGLGRVDMAAVLLGSLRRQVDVDEFARPDAVLAPLITSELRKDGPGEGFGTHAGPFGDPGVVLSTGSAVDLSGPNLASGGPVREAALVFERISPDEPGIVQIGARQTNVWRAEIPEALDGLRSITIRDPGGAPPLEVLARTAGLDLDGLIISDADVGVGAIPDIDAPKDAFLSYSDLLALLAPSADGLSDLVVSAQDKVRFTPGAAEGVGRDRTLDGTVNGLVDFAQVDLALGDAGAGDYVSLGVGGAITLELARPLEVDAGAPRFVYLLERGAIDDVSGVGSGSTQGLAPEADLSSDLGLPGVEEDAVELTYRFTFEELFGGEVPAGLEQTMTLDLFEMTLVTEEFPERTAAALRDAVSVTVNGTAAQVTRAGAATPVDGAFTGRTLVSNVGPDGAFADMLRADAYGQTLRISAPIDIVGDNEIVVRVADGVDGLLDTAVFLSPIGTRLLEGSPEDDVLAAPDNAAFELVGGAGDDTLDGAAADDVLRGGTGDDVLRGGDGRDAIQGGAGDDVLRGGRGADDLDGGAGTDRVVVAGAALDEGALRFARGAWLLEGSDGAVDRLTGIEEVTFAGTGVTVALPEDLSGVIPGAQINLAPVARDDLLTPGAAPTSILANDLDLDASGPLRVTLLRAEGRAIRPPEPGDAWVVEGRYGTLTVTRDGSASYVLDPEREASANGAVDSFLYRAFDGSRGGADAEIRVDVPGRGNAAPELAQILPVYEVVEGSDGPVVQFFATDADGDALQFRLEDVEGADGLDASRIEIDPDTGTVAVRDAAFARGGDNVATFDVVVSDGTDEDRATVRLALLEDRDGDGIADRDDNAPVLGTPAREAVTGTDAPDLVTRGGGRGDVVRGLDGVDVFDFAETNGDGMQDYARILDWQAGETLVGIARSDVDEASIGFAGTSVRFQYGADSDVLVISGDVPDSIDKMFADTFVF</sequence>
<dbReference type="PANTHER" id="PTHR38340:SF1">
    <property type="entry name" value="S-LAYER PROTEIN"/>
    <property type="match status" value="1"/>
</dbReference>
<dbReference type="Gene3D" id="2.60.40.60">
    <property type="entry name" value="Cadherins"/>
    <property type="match status" value="1"/>
</dbReference>
<evidence type="ECO:0000256" key="3">
    <source>
        <dbReference type="SAM" id="MobiDB-lite"/>
    </source>
</evidence>
<dbReference type="STRING" id="935700.jaqu_30020"/>
<accession>A0A0D1D5P3</accession>
<keyword evidence="2" id="KW-0964">Secreted</keyword>
<dbReference type="InterPro" id="IPR018511">
    <property type="entry name" value="Hemolysin-typ_Ca-bd_CS"/>
</dbReference>
<dbReference type="GO" id="GO:0005576">
    <property type="term" value="C:extracellular region"/>
    <property type="evidence" value="ECO:0007669"/>
    <property type="project" value="UniProtKB-SubCell"/>
</dbReference>
<organism evidence="4 5">
    <name type="scientific">Jannaschia aquimarina</name>
    <dbReference type="NCBI Taxonomy" id="935700"/>
    <lineage>
        <taxon>Bacteria</taxon>
        <taxon>Pseudomonadati</taxon>
        <taxon>Pseudomonadota</taxon>
        <taxon>Alphaproteobacteria</taxon>
        <taxon>Rhodobacterales</taxon>
        <taxon>Roseobacteraceae</taxon>
        <taxon>Jannaschia</taxon>
    </lineage>
</organism>
<dbReference type="InterPro" id="IPR001343">
    <property type="entry name" value="Hemolysn_Ca-bd"/>
</dbReference>
<dbReference type="PATRIC" id="fig|935700.4.peg.3102"/>
<gene>
    <name evidence="4" type="primary">cya_4</name>
    <name evidence="4" type="ORF">jaqu_30020</name>
</gene>
<dbReference type="GO" id="GO:0005509">
    <property type="term" value="F:calcium ion binding"/>
    <property type="evidence" value="ECO:0007669"/>
    <property type="project" value="InterPro"/>
</dbReference>
<dbReference type="EMBL" id="JYFE01000053">
    <property type="protein sequence ID" value="KIT15273.1"/>
    <property type="molecule type" value="Genomic_DNA"/>
</dbReference>
<keyword evidence="5" id="KW-1185">Reference proteome</keyword>
<evidence type="ECO:0000256" key="2">
    <source>
        <dbReference type="ARBA" id="ARBA00022525"/>
    </source>
</evidence>
<dbReference type="InterPro" id="IPR050557">
    <property type="entry name" value="RTX_toxin/Mannuronan_C5-epim"/>
</dbReference>